<keyword evidence="2" id="KW-1185">Reference proteome</keyword>
<dbReference type="EMBL" id="KN825082">
    <property type="protein sequence ID" value="KIK94818.1"/>
    <property type="molecule type" value="Genomic_DNA"/>
</dbReference>
<evidence type="ECO:0000313" key="1">
    <source>
        <dbReference type="EMBL" id="KIK94818.1"/>
    </source>
</evidence>
<protein>
    <recommendedName>
        <fullName evidence="3">F-box domain-containing protein</fullName>
    </recommendedName>
</protein>
<name>A0A0D0DQN0_9AGAM</name>
<sequence>MSQPIHSLASFPEELLARILALCVAPRPPHSPRPVWDVVTRQPRGRLAPLLVSRQFLRIASPLFYHTLHLQSAKQVTAVLETLTQYPSLANAVRGLVFGGIWRDSAAVFTACERVDSIDLCLDSGLGGSPRPLHVTFGNEANTSDVDAEAFCSALEQRDSIVHLTIRKDPNTYLTHPRPQYVLGRLPRVIHGWLGLESVHIAFRMSAAPVTLPFAQALSESPRLQLVRAQLPAIWNELLLVMSSNPSLEKVTLSSESMFGPARSRTPGPPVIKGVCSDDYENAIPSTGLYMMEAKKHARLSELIRAGT</sequence>
<dbReference type="Proteomes" id="UP000054538">
    <property type="component" value="Unassembled WGS sequence"/>
</dbReference>
<reference evidence="1 2" key="1">
    <citation type="submission" date="2014-04" db="EMBL/GenBank/DDBJ databases">
        <authorList>
            <consortium name="DOE Joint Genome Institute"/>
            <person name="Kuo A."/>
            <person name="Kohler A."/>
            <person name="Jargeat P."/>
            <person name="Nagy L.G."/>
            <person name="Floudas D."/>
            <person name="Copeland A."/>
            <person name="Barry K.W."/>
            <person name="Cichocki N."/>
            <person name="Veneault-Fourrey C."/>
            <person name="LaButti K."/>
            <person name="Lindquist E.A."/>
            <person name="Lipzen A."/>
            <person name="Lundell T."/>
            <person name="Morin E."/>
            <person name="Murat C."/>
            <person name="Sun H."/>
            <person name="Tunlid A."/>
            <person name="Henrissat B."/>
            <person name="Grigoriev I.V."/>
            <person name="Hibbett D.S."/>
            <person name="Martin F."/>
            <person name="Nordberg H.P."/>
            <person name="Cantor M.N."/>
            <person name="Hua S.X."/>
        </authorList>
    </citation>
    <scope>NUCLEOTIDE SEQUENCE [LARGE SCALE GENOMIC DNA]</scope>
    <source>
        <strain evidence="1 2">Ve08.2h10</strain>
    </source>
</reference>
<proteinExistence type="predicted"/>
<accession>A0A0D0DQN0</accession>
<evidence type="ECO:0008006" key="3">
    <source>
        <dbReference type="Google" id="ProtNLM"/>
    </source>
</evidence>
<dbReference type="InParanoid" id="A0A0D0DQN0"/>
<gene>
    <name evidence="1" type="ORF">PAXRUDRAFT_827614</name>
</gene>
<dbReference type="HOGENOM" id="CLU_046568_0_0_1"/>
<reference evidence="2" key="2">
    <citation type="submission" date="2015-01" db="EMBL/GenBank/DDBJ databases">
        <title>Evolutionary Origins and Diversification of the Mycorrhizal Mutualists.</title>
        <authorList>
            <consortium name="DOE Joint Genome Institute"/>
            <consortium name="Mycorrhizal Genomics Consortium"/>
            <person name="Kohler A."/>
            <person name="Kuo A."/>
            <person name="Nagy L.G."/>
            <person name="Floudas D."/>
            <person name="Copeland A."/>
            <person name="Barry K.W."/>
            <person name="Cichocki N."/>
            <person name="Veneault-Fourrey C."/>
            <person name="LaButti K."/>
            <person name="Lindquist E.A."/>
            <person name="Lipzen A."/>
            <person name="Lundell T."/>
            <person name="Morin E."/>
            <person name="Murat C."/>
            <person name="Riley R."/>
            <person name="Ohm R."/>
            <person name="Sun H."/>
            <person name="Tunlid A."/>
            <person name="Henrissat B."/>
            <person name="Grigoriev I.V."/>
            <person name="Hibbett D.S."/>
            <person name="Martin F."/>
        </authorList>
    </citation>
    <scope>NUCLEOTIDE SEQUENCE [LARGE SCALE GENOMIC DNA]</scope>
    <source>
        <strain evidence="2">Ve08.2h10</strain>
    </source>
</reference>
<dbReference type="OrthoDB" id="2786563at2759"/>
<evidence type="ECO:0000313" key="2">
    <source>
        <dbReference type="Proteomes" id="UP000054538"/>
    </source>
</evidence>
<organism evidence="1 2">
    <name type="scientific">Paxillus rubicundulus Ve08.2h10</name>
    <dbReference type="NCBI Taxonomy" id="930991"/>
    <lineage>
        <taxon>Eukaryota</taxon>
        <taxon>Fungi</taxon>
        <taxon>Dikarya</taxon>
        <taxon>Basidiomycota</taxon>
        <taxon>Agaricomycotina</taxon>
        <taxon>Agaricomycetes</taxon>
        <taxon>Agaricomycetidae</taxon>
        <taxon>Boletales</taxon>
        <taxon>Paxilineae</taxon>
        <taxon>Paxillaceae</taxon>
        <taxon>Paxillus</taxon>
    </lineage>
</organism>
<dbReference type="AlphaFoldDB" id="A0A0D0DQN0"/>